<organism evidence="2 3">
    <name type="scientific">Candidatus Brachybacterium intestinipullorum</name>
    <dbReference type="NCBI Taxonomy" id="2838512"/>
    <lineage>
        <taxon>Bacteria</taxon>
        <taxon>Bacillati</taxon>
        <taxon>Actinomycetota</taxon>
        <taxon>Actinomycetes</taxon>
        <taxon>Micrococcales</taxon>
        <taxon>Dermabacteraceae</taxon>
        <taxon>Brachybacterium</taxon>
    </lineage>
</organism>
<dbReference type="Proteomes" id="UP000823854">
    <property type="component" value="Unassembled WGS sequence"/>
</dbReference>
<proteinExistence type="predicted"/>
<dbReference type="EMBL" id="DWWC01000262">
    <property type="protein sequence ID" value="HJC70506.1"/>
    <property type="molecule type" value="Genomic_DNA"/>
</dbReference>
<evidence type="ECO:0000256" key="1">
    <source>
        <dbReference type="SAM" id="MobiDB-lite"/>
    </source>
</evidence>
<evidence type="ECO:0000313" key="2">
    <source>
        <dbReference type="EMBL" id="HJC70506.1"/>
    </source>
</evidence>
<feature type="region of interest" description="Disordered" evidence="1">
    <location>
        <begin position="1"/>
        <end position="24"/>
    </location>
</feature>
<dbReference type="AlphaFoldDB" id="A0A9D2Q2W3"/>
<dbReference type="InterPro" id="IPR027417">
    <property type="entry name" value="P-loop_NTPase"/>
</dbReference>
<sequence>MRDDAAPTAAPETPDQAASAAPEPEQALAGAHVLLLVGPPAVGKLSIARELARRTGALVVDNHLINNPVFVPMGLHAGEGVDISATDGLRRRVWEVVLEAAAAAPPSLSHVMTNWLPDDEENAAHVERLRELARVRGARFVPVWLTASEEALLARVEAPGRAERSKLTDPELLAQILAVPMLPAPPDALHLDVSEGGPQEAVTALLAALGQEA</sequence>
<evidence type="ECO:0000313" key="3">
    <source>
        <dbReference type="Proteomes" id="UP000823854"/>
    </source>
</evidence>
<protein>
    <submittedName>
        <fullName evidence="2">AAA family ATPase</fullName>
    </submittedName>
</protein>
<name>A0A9D2Q2W3_9MICO</name>
<comment type="caution">
    <text evidence="2">The sequence shown here is derived from an EMBL/GenBank/DDBJ whole genome shotgun (WGS) entry which is preliminary data.</text>
</comment>
<reference evidence="2" key="1">
    <citation type="journal article" date="2021" name="PeerJ">
        <title>Extensive microbial diversity within the chicken gut microbiome revealed by metagenomics and culture.</title>
        <authorList>
            <person name="Gilroy R."/>
            <person name="Ravi A."/>
            <person name="Getino M."/>
            <person name="Pursley I."/>
            <person name="Horton D.L."/>
            <person name="Alikhan N.F."/>
            <person name="Baker D."/>
            <person name="Gharbi K."/>
            <person name="Hall N."/>
            <person name="Watson M."/>
            <person name="Adriaenssens E.M."/>
            <person name="Foster-Nyarko E."/>
            <person name="Jarju S."/>
            <person name="Secka A."/>
            <person name="Antonio M."/>
            <person name="Oren A."/>
            <person name="Chaudhuri R.R."/>
            <person name="La Ragione R."/>
            <person name="Hildebrand F."/>
            <person name="Pallen M.J."/>
        </authorList>
    </citation>
    <scope>NUCLEOTIDE SEQUENCE</scope>
    <source>
        <strain evidence="2">CHK130-7132</strain>
    </source>
</reference>
<dbReference type="Gene3D" id="3.40.50.300">
    <property type="entry name" value="P-loop containing nucleotide triphosphate hydrolases"/>
    <property type="match status" value="1"/>
</dbReference>
<dbReference type="SUPFAM" id="SSF52540">
    <property type="entry name" value="P-loop containing nucleoside triphosphate hydrolases"/>
    <property type="match status" value="1"/>
</dbReference>
<accession>A0A9D2Q2W3</accession>
<dbReference type="Pfam" id="PF13671">
    <property type="entry name" value="AAA_33"/>
    <property type="match status" value="1"/>
</dbReference>
<reference evidence="2" key="2">
    <citation type="submission" date="2021-04" db="EMBL/GenBank/DDBJ databases">
        <authorList>
            <person name="Gilroy R."/>
        </authorList>
    </citation>
    <scope>NUCLEOTIDE SEQUENCE</scope>
    <source>
        <strain evidence="2">CHK130-7132</strain>
    </source>
</reference>
<gene>
    <name evidence="2" type="ORF">H9932_12645</name>
</gene>